<gene>
    <name evidence="2" type="ORF">Lgra_3166</name>
    <name evidence="3" type="ORF">NCTC12388_01936</name>
</gene>
<evidence type="ECO:0000313" key="3">
    <source>
        <dbReference type="EMBL" id="STX45207.1"/>
    </source>
</evidence>
<evidence type="ECO:0000313" key="5">
    <source>
        <dbReference type="Proteomes" id="UP000254476"/>
    </source>
</evidence>
<evidence type="ECO:0000313" key="2">
    <source>
        <dbReference type="EMBL" id="KTD06389.1"/>
    </source>
</evidence>
<dbReference type="Proteomes" id="UP000054691">
    <property type="component" value="Unassembled WGS sequence"/>
</dbReference>
<reference evidence="3 5" key="2">
    <citation type="submission" date="2018-06" db="EMBL/GenBank/DDBJ databases">
        <authorList>
            <consortium name="Pathogen Informatics"/>
            <person name="Doyle S."/>
        </authorList>
    </citation>
    <scope>NUCLEOTIDE SEQUENCE [LARGE SCALE GENOMIC DNA]</scope>
    <source>
        <strain evidence="3 5">NCTC12388</strain>
    </source>
</reference>
<organism evidence="3 5">
    <name type="scientific">Legionella gratiana</name>
    <dbReference type="NCBI Taxonomy" id="45066"/>
    <lineage>
        <taxon>Bacteria</taxon>
        <taxon>Pseudomonadati</taxon>
        <taxon>Pseudomonadota</taxon>
        <taxon>Gammaproteobacteria</taxon>
        <taxon>Legionellales</taxon>
        <taxon>Legionellaceae</taxon>
        <taxon>Legionella</taxon>
    </lineage>
</organism>
<dbReference type="EMBL" id="UGOB01000001">
    <property type="protein sequence ID" value="STX45207.1"/>
    <property type="molecule type" value="Genomic_DNA"/>
</dbReference>
<evidence type="ECO:0000256" key="1">
    <source>
        <dbReference type="SAM" id="Coils"/>
    </source>
</evidence>
<sequence>MFTKEFLNKYAQELQTYKKATKNDAGIPSYVQGITNSLNEFFDKQSENLNGDTFKRIAEASKNGGDLFTDLEEKSGKKRTWTTVFTIGALAKLRKEKIIKDSPEQEHLDKIIDGLNQGWVEGFGGLSLSGISINKEVMNKLLGGIEGWVKSMEPNKPSPGEFSKTVIAAITLVNLLETKLIENKARVENILPDAFTSLAETKKELLLKAPQLAISYLAQDDRLLSELLTQQPEVALNLFKEKPSLIGSLSLIARIPDTFAKFLGNNSEFALELLSKSTDLKEQQSFIVSALLKSNPKHIETLLNHADLVKQIVQEDRELVRSIQSWLESEEARSKNLKAVEELMAPFQVKTTADVLAKLGTSHGAAPSLKFALENIQQKYDEDRKPLHEKQKRLAIFSKFINQNPLNADRFWINYPTEEKINQLCDDLGLKPDSTQREFLLIHVSSSLGSYLNKTINPWGPPKLSDIVHSEEIKSAHNLVTEALQQSLNPFKTQHSIIQSLEEQLEQLDPTLKKISLDEWIGSQQQFQQSIEARDSANPMQEIQKQAQALTQALTCYQKELDRLNAIASSINKLKESGVDVTEISRSLDQYVEAVYQQGEKLYGEKPENYSDLNITQKIAHLKNKIEEQIKATDTIKNKFSCLHNAAMAYNQLSYKTDISIIDHARNVINNSGGFIHWILNKFSSSYRETFRALKETVTSYDKLSAAQKNESVLECAAKIRGILLTTQSNNDKFITMKQAIQNLQQQCSSAPLLIHIEAQHNQKTSS</sequence>
<keyword evidence="1" id="KW-0175">Coiled coil</keyword>
<dbReference type="RefSeq" id="WP_058500135.1">
    <property type="nucleotide sequence ID" value="NZ_CAAAHW010000005.1"/>
</dbReference>
<dbReference type="Proteomes" id="UP000254476">
    <property type="component" value="Unassembled WGS sequence"/>
</dbReference>
<protein>
    <submittedName>
        <fullName evidence="3">Uncharacterized protein</fullName>
    </submittedName>
</protein>
<reference evidence="2 4" key="1">
    <citation type="submission" date="2015-11" db="EMBL/GenBank/DDBJ databases">
        <title>Genomic analysis of 38 Legionella species identifies large and diverse effector repertoires.</title>
        <authorList>
            <person name="Burstein D."/>
            <person name="Amaro F."/>
            <person name="Zusman T."/>
            <person name="Lifshitz Z."/>
            <person name="Cohen O."/>
            <person name="Gilbert J.A."/>
            <person name="Pupko T."/>
            <person name="Shuman H.A."/>
            <person name="Segal G."/>
        </authorList>
    </citation>
    <scope>NUCLEOTIDE SEQUENCE [LARGE SCALE GENOMIC DNA]</scope>
    <source>
        <strain evidence="2 4">Lyon 8420412</strain>
    </source>
</reference>
<accession>A0A378JE90</accession>
<keyword evidence="4" id="KW-1185">Reference proteome</keyword>
<feature type="coiled-coil region" evidence="1">
    <location>
        <begin position="540"/>
        <end position="567"/>
    </location>
</feature>
<dbReference type="STRING" id="45066.Lgra_3166"/>
<dbReference type="AlphaFoldDB" id="A0A378JE90"/>
<dbReference type="EMBL" id="LNYE01000029">
    <property type="protein sequence ID" value="KTD06389.1"/>
    <property type="molecule type" value="Genomic_DNA"/>
</dbReference>
<name>A0A378JE90_9GAMM</name>
<proteinExistence type="predicted"/>
<evidence type="ECO:0000313" key="4">
    <source>
        <dbReference type="Proteomes" id="UP000054691"/>
    </source>
</evidence>
<dbReference type="OrthoDB" id="5636612at2"/>